<comment type="caution">
    <text evidence="14">The sequence shown here is derived from an EMBL/GenBank/DDBJ whole genome shotgun (WGS) entry which is preliminary data.</text>
</comment>
<evidence type="ECO:0000259" key="13">
    <source>
        <dbReference type="PROSITE" id="PS00486"/>
    </source>
</evidence>
<dbReference type="PANTHER" id="PTHR11361:SF20">
    <property type="entry name" value="MUTS PROTEIN HOMOLOG 5"/>
    <property type="match status" value="1"/>
</dbReference>
<evidence type="ECO:0000256" key="6">
    <source>
        <dbReference type="ARBA" id="ARBA00022840"/>
    </source>
</evidence>
<keyword evidence="6" id="KW-0067">ATP-binding</keyword>
<dbReference type="PROSITE" id="PS00486">
    <property type="entry name" value="DNA_MISMATCH_REPAIR_2"/>
    <property type="match status" value="1"/>
</dbReference>
<dbReference type="SMART" id="SM00534">
    <property type="entry name" value="MUTSac"/>
    <property type="match status" value="1"/>
</dbReference>
<dbReference type="GO" id="GO:0005634">
    <property type="term" value="C:nucleus"/>
    <property type="evidence" value="ECO:0007669"/>
    <property type="project" value="UniProtKB-SubCell"/>
</dbReference>
<dbReference type="GO" id="GO:0030983">
    <property type="term" value="F:mismatched DNA binding"/>
    <property type="evidence" value="ECO:0007669"/>
    <property type="project" value="InterPro"/>
</dbReference>
<evidence type="ECO:0000256" key="4">
    <source>
        <dbReference type="ARBA" id="ARBA00022454"/>
    </source>
</evidence>
<organism evidence="14 15">
    <name type="scientific">Colletotrichum plurivorum</name>
    <dbReference type="NCBI Taxonomy" id="2175906"/>
    <lineage>
        <taxon>Eukaryota</taxon>
        <taxon>Fungi</taxon>
        <taxon>Dikarya</taxon>
        <taxon>Ascomycota</taxon>
        <taxon>Pezizomycotina</taxon>
        <taxon>Sordariomycetes</taxon>
        <taxon>Hypocreomycetidae</taxon>
        <taxon>Glomerellales</taxon>
        <taxon>Glomerellaceae</taxon>
        <taxon>Colletotrichum</taxon>
        <taxon>Colletotrichum orchidearum species complex</taxon>
    </lineage>
</organism>
<reference evidence="14" key="1">
    <citation type="journal article" date="2020" name="Phytopathology">
        <title>Genome Sequence Resources of Colletotrichum truncatum, C. plurivorum, C. musicola, and C. sojae: Four Species Pathogenic to Soybean (Glycine max).</title>
        <authorList>
            <person name="Rogerio F."/>
            <person name="Boufleur T.R."/>
            <person name="Ciampi-Guillardi M."/>
            <person name="Sukno S.A."/>
            <person name="Thon M.R."/>
            <person name="Massola Junior N.S."/>
            <person name="Baroncelli R."/>
        </authorList>
    </citation>
    <scope>NUCLEOTIDE SEQUENCE</scope>
    <source>
        <strain evidence="14">LFN00145</strain>
    </source>
</reference>
<keyword evidence="8" id="KW-0539">Nucleus</keyword>
<evidence type="ECO:0000256" key="10">
    <source>
        <dbReference type="ARBA" id="ARBA00073549"/>
    </source>
</evidence>
<keyword evidence="9" id="KW-0469">Meiosis</keyword>
<evidence type="ECO:0000313" key="15">
    <source>
        <dbReference type="Proteomes" id="UP000654918"/>
    </source>
</evidence>
<dbReference type="GO" id="GO:0005694">
    <property type="term" value="C:chromosome"/>
    <property type="evidence" value="ECO:0007669"/>
    <property type="project" value="UniProtKB-SubCell"/>
</dbReference>
<evidence type="ECO:0000256" key="7">
    <source>
        <dbReference type="ARBA" id="ARBA00023125"/>
    </source>
</evidence>
<dbReference type="FunFam" id="3.40.50.300:FF:001067">
    <property type="entry name" value="DNA mismatch repair protein MSH5"/>
    <property type="match status" value="1"/>
</dbReference>
<evidence type="ECO:0000256" key="12">
    <source>
        <dbReference type="SAM" id="MobiDB-lite"/>
    </source>
</evidence>
<evidence type="ECO:0000256" key="11">
    <source>
        <dbReference type="ARBA" id="ARBA00077470"/>
    </source>
</evidence>
<dbReference type="SUPFAM" id="SSF52540">
    <property type="entry name" value="P-loop containing nucleoside triphosphate hydrolases"/>
    <property type="match status" value="1"/>
</dbReference>
<dbReference type="GO" id="GO:0140664">
    <property type="term" value="F:ATP-dependent DNA damage sensor activity"/>
    <property type="evidence" value="ECO:0007669"/>
    <property type="project" value="InterPro"/>
</dbReference>
<dbReference type="AlphaFoldDB" id="A0A8H6JLX0"/>
<keyword evidence="4" id="KW-0158">Chromosome</keyword>
<proteinExistence type="inferred from homology"/>
<sequence length="862" mass="94182">MAINIKGKGSFGCAYYEFAKNQLSLLHDMPSADLHHIFDVLLVHVEPTVVLLPMKMPDEAVKFFEEHMPAISNGRELQRYVLRMVSSNDFSYSSSVERLANLPAIRSEQAVVAAASCKSPGDGLSDALGECRTSKVMRLGSFVDLDCVSSVGCAGAALGEAIRIHNEQRVSGSPARPAAPSIGMFTLSDFMFITRDTLSSLQIFQSELHPTSLVSGRGALGDGSKESLSLYGLFLPLVGTPQGRTKLRQMFARPLINVDEIRERQRSIATLLQPENTETLENITRALGKVKDVRKTLEQLQMGADAPTGHAPIDKGAWWALTRFSLSSLQLRNAVLQVQNAHDLMIFQRVIKEIPFETIKGIGEMVESIVDFEEAKASSRITVKWNVSPQLDELKQRYLGMDSLLNEVHASMSLDLPEGARQHVTGVGFWPQMGFFTMVSTDPGGAACYKGQGLEDRWHVAFVANGSAYCKNRRMEELDLQLGDPYSGIVDLEIQILHDLACEVLTYAQPLSRAADVCGELDCLVSLARGARKYQWTQPTMTTDNVLSIIGGRHPLQELAVPTFIANDCRLEGSPGEDQDTDSSKSTNNGVRTLVITGPNHSGKSVYVKQIALIVYLAHLGSFVPASRAVIGITDQILTRIATRESVSRSESAFGIDLKQVAFLLRRATHRSLVVIDEFGKGTAAGDGSGLMAGLIDHFETTGLQTPKVLITTHAHELFESGFLRHSPSLLIGHMRVRLNMSASKQDQLVFLYELMPGKTTTSFGCRCAALNGVDDVVVERAEAIALLLARNEDLRAACARVDEEDEGRLEEAEAVARMFLHSTWQGSSSVPRSFGCSMENSKPRGSVKGMLRSLVGSHDGC</sequence>
<dbReference type="SMART" id="SM00533">
    <property type="entry name" value="MUTSd"/>
    <property type="match status" value="1"/>
</dbReference>
<keyword evidence="7" id="KW-0238">DNA-binding</keyword>
<evidence type="ECO:0000256" key="9">
    <source>
        <dbReference type="ARBA" id="ARBA00023254"/>
    </source>
</evidence>
<dbReference type="InterPro" id="IPR000432">
    <property type="entry name" value="DNA_mismatch_repair_MutS_C"/>
</dbReference>
<name>A0A8H6JLX0_9PEZI</name>
<dbReference type="GO" id="GO:0006298">
    <property type="term" value="P:mismatch repair"/>
    <property type="evidence" value="ECO:0007669"/>
    <property type="project" value="InterPro"/>
</dbReference>
<keyword evidence="15" id="KW-1185">Reference proteome</keyword>
<comment type="similarity">
    <text evidence="3">Belongs to the DNA mismatch repair MutS family.</text>
</comment>
<feature type="domain" description="DNA mismatch repair proteins mutS family" evidence="13">
    <location>
        <begin position="672"/>
        <end position="688"/>
    </location>
</feature>
<evidence type="ECO:0000256" key="5">
    <source>
        <dbReference type="ARBA" id="ARBA00022741"/>
    </source>
</evidence>
<dbReference type="PANTHER" id="PTHR11361">
    <property type="entry name" value="DNA MISMATCH REPAIR PROTEIN MUTS FAMILY MEMBER"/>
    <property type="match status" value="1"/>
</dbReference>
<dbReference type="InterPro" id="IPR007696">
    <property type="entry name" value="DNA_mismatch_repair_MutS_core"/>
</dbReference>
<dbReference type="Gene3D" id="3.40.50.300">
    <property type="entry name" value="P-loop containing nucleotide triphosphate hydrolases"/>
    <property type="match status" value="1"/>
</dbReference>
<evidence type="ECO:0000256" key="2">
    <source>
        <dbReference type="ARBA" id="ARBA00004286"/>
    </source>
</evidence>
<gene>
    <name evidence="14" type="ORF">CPLU01_14263</name>
</gene>
<evidence type="ECO:0000313" key="14">
    <source>
        <dbReference type="EMBL" id="KAF6814991.1"/>
    </source>
</evidence>
<evidence type="ECO:0000256" key="3">
    <source>
        <dbReference type="ARBA" id="ARBA00006271"/>
    </source>
</evidence>
<dbReference type="InterPro" id="IPR036187">
    <property type="entry name" value="DNA_mismatch_repair_MutS_sf"/>
</dbReference>
<dbReference type="InterPro" id="IPR027417">
    <property type="entry name" value="P-loop_NTPase"/>
</dbReference>
<protein>
    <recommendedName>
        <fullName evidence="10">DNA mismatch repair protein MSH5</fullName>
    </recommendedName>
    <alternativeName>
        <fullName evidence="11">MutS protein homolog 5</fullName>
    </alternativeName>
</protein>
<dbReference type="Pfam" id="PF05192">
    <property type="entry name" value="MutS_III"/>
    <property type="match status" value="1"/>
</dbReference>
<keyword evidence="5" id="KW-0547">Nucleotide-binding</keyword>
<dbReference type="InterPro" id="IPR045076">
    <property type="entry name" value="MutS"/>
</dbReference>
<evidence type="ECO:0000256" key="8">
    <source>
        <dbReference type="ARBA" id="ARBA00023242"/>
    </source>
</evidence>
<dbReference type="EMBL" id="WIGO01000368">
    <property type="protein sequence ID" value="KAF6814991.1"/>
    <property type="molecule type" value="Genomic_DNA"/>
</dbReference>
<dbReference type="GO" id="GO:0051026">
    <property type="term" value="P:chiasma assembly"/>
    <property type="evidence" value="ECO:0007669"/>
    <property type="project" value="TreeGrafter"/>
</dbReference>
<dbReference type="Gene3D" id="1.10.1420.10">
    <property type="match status" value="1"/>
</dbReference>
<feature type="region of interest" description="Disordered" evidence="12">
    <location>
        <begin position="572"/>
        <end position="591"/>
    </location>
</feature>
<dbReference type="SUPFAM" id="SSF48334">
    <property type="entry name" value="DNA repair protein MutS, domain III"/>
    <property type="match status" value="1"/>
</dbReference>
<dbReference type="GO" id="GO:0005524">
    <property type="term" value="F:ATP binding"/>
    <property type="evidence" value="ECO:0007669"/>
    <property type="project" value="UniProtKB-KW"/>
</dbReference>
<dbReference type="Proteomes" id="UP000654918">
    <property type="component" value="Unassembled WGS sequence"/>
</dbReference>
<evidence type="ECO:0000256" key="1">
    <source>
        <dbReference type="ARBA" id="ARBA00004123"/>
    </source>
</evidence>
<comment type="subcellular location">
    <subcellularLocation>
        <location evidence="2">Chromosome</location>
    </subcellularLocation>
    <subcellularLocation>
        <location evidence="1">Nucleus</location>
    </subcellularLocation>
</comment>
<accession>A0A8H6JLX0</accession>
<dbReference type="Pfam" id="PF00488">
    <property type="entry name" value="MutS_V"/>
    <property type="match status" value="1"/>
</dbReference>